<dbReference type="Proteomes" id="UP001148312">
    <property type="component" value="Unassembled WGS sequence"/>
</dbReference>
<dbReference type="GeneID" id="81626308"/>
<protein>
    <submittedName>
        <fullName evidence="2">Uncharacterized protein</fullName>
    </submittedName>
</protein>
<evidence type="ECO:0000313" key="3">
    <source>
        <dbReference type="Proteomes" id="UP001148312"/>
    </source>
</evidence>
<dbReference type="RefSeq" id="XP_056788983.1">
    <property type="nucleotide sequence ID" value="XM_056936059.1"/>
</dbReference>
<dbReference type="EMBL" id="JAPWDQ010000008">
    <property type="protein sequence ID" value="KAJ5483011.1"/>
    <property type="molecule type" value="Genomic_DNA"/>
</dbReference>
<feature type="compositionally biased region" description="Basic and acidic residues" evidence="1">
    <location>
        <begin position="14"/>
        <end position="24"/>
    </location>
</feature>
<feature type="region of interest" description="Disordered" evidence="1">
    <location>
        <begin position="14"/>
        <end position="78"/>
    </location>
</feature>
<feature type="compositionally biased region" description="Polar residues" evidence="1">
    <location>
        <begin position="50"/>
        <end position="60"/>
    </location>
</feature>
<proteinExistence type="predicted"/>
<gene>
    <name evidence="2" type="ORF">N7539_006457</name>
</gene>
<evidence type="ECO:0000256" key="1">
    <source>
        <dbReference type="SAM" id="MobiDB-lite"/>
    </source>
</evidence>
<keyword evidence="3" id="KW-1185">Reference proteome</keyword>
<name>A0A9X0BT24_9EURO</name>
<accession>A0A9X0BT24</accession>
<reference evidence="2" key="2">
    <citation type="journal article" date="2023" name="IMA Fungus">
        <title>Comparative genomic study of the Penicillium genus elucidates a diverse pangenome and 15 lateral gene transfer events.</title>
        <authorList>
            <person name="Petersen C."/>
            <person name="Sorensen T."/>
            <person name="Nielsen M.R."/>
            <person name="Sondergaard T.E."/>
            <person name="Sorensen J.L."/>
            <person name="Fitzpatrick D.A."/>
            <person name="Frisvad J.C."/>
            <person name="Nielsen K.L."/>
        </authorList>
    </citation>
    <scope>NUCLEOTIDE SEQUENCE</scope>
    <source>
        <strain evidence="2">IBT 30728</strain>
    </source>
</reference>
<sequence length="267" mass="28773">MDALVWPKGVLDLEGKRHISRGEDGSGQEDGEAAADGPDGTVEPDESVRTQDSGLCSRSSTPHHERPDATPPTGSWTPFLESTDVVHLSKAVRVIDLAVDCLAEPNDKRRLHHLSLVKVTGVVRVSTGLAPTDSYRGSISFHGNDTIDGVPIWDFTDENDKTDGPIGKLETRRLAGRRQPACVFASPGYGSPTNSTESRGFFTQRGSPLGLRCRRAVAVHAELDPMTSAASHAIAVASGNLLRTAMFLPTKTASEADMQMEREEMEE</sequence>
<organism evidence="2 3">
    <name type="scientific">Penicillium diatomitis</name>
    <dbReference type="NCBI Taxonomy" id="2819901"/>
    <lineage>
        <taxon>Eukaryota</taxon>
        <taxon>Fungi</taxon>
        <taxon>Dikarya</taxon>
        <taxon>Ascomycota</taxon>
        <taxon>Pezizomycotina</taxon>
        <taxon>Eurotiomycetes</taxon>
        <taxon>Eurotiomycetidae</taxon>
        <taxon>Eurotiales</taxon>
        <taxon>Aspergillaceae</taxon>
        <taxon>Penicillium</taxon>
    </lineage>
</organism>
<dbReference type="AlphaFoldDB" id="A0A9X0BT24"/>
<evidence type="ECO:0000313" key="2">
    <source>
        <dbReference type="EMBL" id="KAJ5483011.1"/>
    </source>
</evidence>
<comment type="caution">
    <text evidence="2">The sequence shown here is derived from an EMBL/GenBank/DDBJ whole genome shotgun (WGS) entry which is preliminary data.</text>
</comment>
<reference evidence="2" key="1">
    <citation type="submission" date="2022-12" db="EMBL/GenBank/DDBJ databases">
        <authorList>
            <person name="Petersen C."/>
        </authorList>
    </citation>
    <scope>NUCLEOTIDE SEQUENCE</scope>
    <source>
        <strain evidence="2">IBT 30728</strain>
    </source>
</reference>